<dbReference type="GO" id="GO:0000049">
    <property type="term" value="F:tRNA binding"/>
    <property type="evidence" value="ECO:0007669"/>
    <property type="project" value="UniProtKB-UniRule"/>
</dbReference>
<dbReference type="EMBL" id="JARKIB010000013">
    <property type="protein sequence ID" value="KAJ7773246.1"/>
    <property type="molecule type" value="Genomic_DNA"/>
</dbReference>
<keyword evidence="5 9" id="KW-0963">Cytoplasm</keyword>
<evidence type="ECO:0000256" key="6">
    <source>
        <dbReference type="ARBA" id="ARBA00022555"/>
    </source>
</evidence>
<evidence type="ECO:0000256" key="1">
    <source>
        <dbReference type="ARBA" id="ARBA00004496"/>
    </source>
</evidence>
<dbReference type="InterPro" id="IPR045546">
    <property type="entry name" value="Exportin-T_C"/>
</dbReference>
<dbReference type="GO" id="GO:0071528">
    <property type="term" value="P:tRNA re-export from nucleus"/>
    <property type="evidence" value="ECO:0007669"/>
    <property type="project" value="UniProtKB-UniRule"/>
</dbReference>
<feature type="domain" description="Exportin-1/Importin-beta-like" evidence="10">
    <location>
        <begin position="113"/>
        <end position="292"/>
    </location>
</feature>
<comment type="subcellular location">
    <subcellularLocation>
        <location evidence="1 9">Cytoplasm</location>
    </subcellularLocation>
    <subcellularLocation>
        <location evidence="9">Nucleus</location>
    </subcellularLocation>
    <text evidence="9">Shuttles between the nucleus and the cytoplasm.</text>
</comment>
<dbReference type="Proteomes" id="UP001215598">
    <property type="component" value="Unassembled WGS sequence"/>
</dbReference>
<evidence type="ECO:0000256" key="8">
    <source>
        <dbReference type="ARBA" id="ARBA00023242"/>
    </source>
</evidence>
<dbReference type="SUPFAM" id="SSF48371">
    <property type="entry name" value="ARM repeat"/>
    <property type="match status" value="1"/>
</dbReference>
<dbReference type="InterPro" id="IPR016024">
    <property type="entry name" value="ARM-type_fold"/>
</dbReference>
<evidence type="ECO:0000259" key="11">
    <source>
        <dbReference type="Pfam" id="PF19282"/>
    </source>
</evidence>
<evidence type="ECO:0000256" key="3">
    <source>
        <dbReference type="ARBA" id="ARBA00018928"/>
    </source>
</evidence>
<keyword evidence="4 9" id="KW-0813">Transport</keyword>
<feature type="domain" description="Exportin-T C-terminal" evidence="11">
    <location>
        <begin position="373"/>
        <end position="1070"/>
    </location>
</feature>
<dbReference type="Pfam" id="PF08389">
    <property type="entry name" value="Xpo1"/>
    <property type="match status" value="1"/>
</dbReference>
<name>A0AAD7NSD8_9AGAR</name>
<evidence type="ECO:0000256" key="5">
    <source>
        <dbReference type="ARBA" id="ARBA00022490"/>
    </source>
</evidence>
<keyword evidence="7 9" id="KW-0694">RNA-binding</keyword>
<dbReference type="Gene3D" id="1.25.10.10">
    <property type="entry name" value="Leucine-rich Repeat Variant"/>
    <property type="match status" value="1"/>
</dbReference>
<evidence type="ECO:0000256" key="9">
    <source>
        <dbReference type="RuleBase" id="RU366037"/>
    </source>
</evidence>
<organism evidence="12 13">
    <name type="scientific">Mycena metata</name>
    <dbReference type="NCBI Taxonomy" id="1033252"/>
    <lineage>
        <taxon>Eukaryota</taxon>
        <taxon>Fungi</taxon>
        <taxon>Dikarya</taxon>
        <taxon>Basidiomycota</taxon>
        <taxon>Agaricomycotina</taxon>
        <taxon>Agaricomycetes</taxon>
        <taxon>Agaricomycetidae</taxon>
        <taxon>Agaricales</taxon>
        <taxon>Marasmiineae</taxon>
        <taxon>Mycenaceae</taxon>
        <taxon>Mycena</taxon>
    </lineage>
</organism>
<evidence type="ECO:0000313" key="13">
    <source>
        <dbReference type="Proteomes" id="UP001215598"/>
    </source>
</evidence>
<dbReference type="PANTHER" id="PTHR15952:SF11">
    <property type="entry name" value="EXPORTIN-T"/>
    <property type="match status" value="1"/>
</dbReference>
<keyword evidence="13" id="KW-1185">Reference proteome</keyword>
<gene>
    <name evidence="12" type="ORF">B0H16DRAFT_1511637</name>
</gene>
<dbReference type="Pfam" id="PF19282">
    <property type="entry name" value="Exportin-T"/>
    <property type="match status" value="1"/>
</dbReference>
<evidence type="ECO:0000259" key="10">
    <source>
        <dbReference type="Pfam" id="PF08389"/>
    </source>
</evidence>
<dbReference type="GO" id="GO:0005737">
    <property type="term" value="C:cytoplasm"/>
    <property type="evidence" value="ECO:0007669"/>
    <property type="project" value="UniProtKB-SubCell"/>
</dbReference>
<dbReference type="PANTHER" id="PTHR15952">
    <property type="entry name" value="EXPORTIN-T/LOS1"/>
    <property type="match status" value="1"/>
</dbReference>
<dbReference type="InterPro" id="IPR040017">
    <property type="entry name" value="XPOT"/>
</dbReference>
<dbReference type="GO" id="GO:0005643">
    <property type="term" value="C:nuclear pore"/>
    <property type="evidence" value="ECO:0007669"/>
    <property type="project" value="TreeGrafter"/>
</dbReference>
<keyword evidence="8 9" id="KW-0539">Nucleus</keyword>
<accession>A0AAD7NSD8</accession>
<comment type="caution">
    <text evidence="12">The sequence shown here is derived from an EMBL/GenBank/DDBJ whole genome shotgun (WGS) entry which is preliminary data.</text>
</comment>
<sequence>MEQELDQVVQAITIASDPAQAPLHQQALNYLGTIQQNAENTWRLALPLFVDSAAGGGRKYSPEVRFFALRVLDEFFDNRFEPLDDDSFRTIQQSLVAYIQSEYVYGPAEANSSFLRNKFSHTLTLFFLCTYMTPNQWPNFFPDLFSLIRPAQSSSSSSEPAAFNRHIILLFFHIVLEISGEVADQMLKSARTFNQARQTRDARVRDAVRERDAAGINEAVLTIVAEGAQTMKKGGASPRELEAAVEVVDLGIRTFGSYAGWIDINLTVTPTTVPLLFSLLADPSLPIRLATCVALSRIVSKGLKEPTDKLQLLKVLSLGQVIDALEAKTRTQQLERKETDEGEESYREALGRLLNILGLELTKLVEEPTTDDITAEATVLVAQILPILLRFMADDYDDTCSTVFPLLHVILTGYKRTRKSSSEPIDETKRSFLTSLLQVILTKMKWDEETDMEDPDEEENAEFEALRRELRGLLDAVIVVDQELVTEAVRSLALNTIAAFQNGIAVKWNDAELGVYLVFIFGEINKIGVKGRPVFCQGGPPIERDKRKSVDYSVYPLTPHGEMLFTLIQSNISSYPHRSVTLQFFETIARYPDFFKVRKECIMPTLEAMIDTRGLHNSDASHRGRVNYLFHRFIKEVRHDIPGDVAVNIANSLRDLLPIEVQLPDAEDSDSSADLLTEAIKNSAFDSQLYLYETVGTLCSLLSKTPDQLAELLLSFVKPLMSELSDNLQAYRSKGAQDLVPIVKVHHDILALGNIAKGFPEYPTPVPAGYIPLPVDVFAEVAQAILVCLEAMNVFKDIRDASRSAFARTLATTGPNVTHLIPQLMANLLTQFEPPELVDFLNFIGLLIHKLQSDLFTVLDELIAPLSAHITGLLTQPVSGTDDQRVHVETKKAYLALLNNILASKLHPIFISERNSGRFDSLMESMLSIAGDLSDPPCQKAALLFLSRSVTTWGQPASTAPNGNGLTAEHKSLPGFEQYIYERVLPTVFRVPSLPEFSLKDAAHGQVLHEIANLLQTVFKTRGPEADEYFLSVFLPAQGWPPETAQDFTSKLRELEGKPFRKYFTDFVRSSRSGS</sequence>
<dbReference type="GO" id="GO:0031267">
    <property type="term" value="F:small GTPase binding"/>
    <property type="evidence" value="ECO:0007669"/>
    <property type="project" value="InterPro"/>
</dbReference>
<dbReference type="AlphaFoldDB" id="A0AAD7NSD8"/>
<dbReference type="GO" id="GO:0016363">
    <property type="term" value="C:nuclear matrix"/>
    <property type="evidence" value="ECO:0007669"/>
    <property type="project" value="TreeGrafter"/>
</dbReference>
<comment type="similarity">
    <text evidence="2 9">Belongs to the exportin family.</text>
</comment>
<keyword evidence="6 9" id="KW-0820">tRNA-binding</keyword>
<evidence type="ECO:0000313" key="12">
    <source>
        <dbReference type="EMBL" id="KAJ7773246.1"/>
    </source>
</evidence>
<proteinExistence type="inferred from homology"/>
<dbReference type="InterPro" id="IPR013598">
    <property type="entry name" value="Exportin-1/Importin-b-like"/>
</dbReference>
<evidence type="ECO:0000256" key="4">
    <source>
        <dbReference type="ARBA" id="ARBA00022448"/>
    </source>
</evidence>
<comment type="function">
    <text evidence="9">tRNA nucleus export receptor which facilitates tRNA translocation across the nuclear pore complex.</text>
</comment>
<dbReference type="InterPro" id="IPR011989">
    <property type="entry name" value="ARM-like"/>
</dbReference>
<protein>
    <recommendedName>
        <fullName evidence="3 9">Exportin-T</fullName>
    </recommendedName>
    <alternativeName>
        <fullName evidence="9">Exportin(tRNA)</fullName>
    </alternativeName>
    <alternativeName>
        <fullName evidence="9">tRNA exportin</fullName>
    </alternativeName>
</protein>
<evidence type="ECO:0000256" key="2">
    <source>
        <dbReference type="ARBA" id="ARBA00009466"/>
    </source>
</evidence>
<evidence type="ECO:0000256" key="7">
    <source>
        <dbReference type="ARBA" id="ARBA00022884"/>
    </source>
</evidence>
<reference evidence="12" key="1">
    <citation type="submission" date="2023-03" db="EMBL/GenBank/DDBJ databases">
        <title>Massive genome expansion in bonnet fungi (Mycena s.s.) driven by repeated elements and novel gene families across ecological guilds.</title>
        <authorList>
            <consortium name="Lawrence Berkeley National Laboratory"/>
            <person name="Harder C.B."/>
            <person name="Miyauchi S."/>
            <person name="Viragh M."/>
            <person name="Kuo A."/>
            <person name="Thoen E."/>
            <person name="Andreopoulos B."/>
            <person name="Lu D."/>
            <person name="Skrede I."/>
            <person name="Drula E."/>
            <person name="Henrissat B."/>
            <person name="Morin E."/>
            <person name="Kohler A."/>
            <person name="Barry K."/>
            <person name="LaButti K."/>
            <person name="Morin E."/>
            <person name="Salamov A."/>
            <person name="Lipzen A."/>
            <person name="Mereny Z."/>
            <person name="Hegedus B."/>
            <person name="Baldrian P."/>
            <person name="Stursova M."/>
            <person name="Weitz H."/>
            <person name="Taylor A."/>
            <person name="Grigoriev I.V."/>
            <person name="Nagy L.G."/>
            <person name="Martin F."/>
            <person name="Kauserud H."/>
        </authorList>
    </citation>
    <scope>NUCLEOTIDE SEQUENCE</scope>
    <source>
        <strain evidence="12">CBHHK182m</strain>
    </source>
</reference>